<comment type="caution">
    <text evidence="2">The sequence shown here is derived from an EMBL/GenBank/DDBJ whole genome shotgun (WGS) entry which is preliminary data.</text>
</comment>
<evidence type="ECO:0000313" key="2">
    <source>
        <dbReference type="EMBL" id="EFQ54080.1"/>
    </source>
</evidence>
<organism evidence="2 3">
    <name type="scientific">Limosilactobacillus oris PB013-T2-3</name>
    <dbReference type="NCBI Taxonomy" id="908339"/>
    <lineage>
        <taxon>Bacteria</taxon>
        <taxon>Bacillati</taxon>
        <taxon>Bacillota</taxon>
        <taxon>Bacilli</taxon>
        <taxon>Lactobacillales</taxon>
        <taxon>Lactobacillaceae</taxon>
        <taxon>Limosilactobacillus</taxon>
    </lineage>
</organism>
<protein>
    <submittedName>
        <fullName evidence="2">Uncharacterized protein</fullName>
    </submittedName>
</protein>
<dbReference type="AlphaFoldDB" id="E3C5B4"/>
<reference evidence="2 3" key="1">
    <citation type="submission" date="2010-10" db="EMBL/GenBank/DDBJ databases">
        <authorList>
            <person name="Durkin A.S."/>
            <person name="Madupu R."/>
            <person name="Torralba M."/>
            <person name="Gillis M."/>
            <person name="Methe B."/>
            <person name="Sutton G."/>
            <person name="Nelson K.E."/>
        </authorList>
    </citation>
    <scope>NUCLEOTIDE SEQUENCE [LARGE SCALE GENOMIC DNA]</scope>
    <source>
        <strain evidence="2 3">PB013-T2-3</strain>
    </source>
</reference>
<name>E3C5B4_9LACO</name>
<feature type="coiled-coil region" evidence="1">
    <location>
        <begin position="24"/>
        <end position="58"/>
    </location>
</feature>
<evidence type="ECO:0000313" key="3">
    <source>
        <dbReference type="Proteomes" id="UP000003070"/>
    </source>
</evidence>
<accession>E3C5B4</accession>
<dbReference type="EMBL" id="AEKL01000005">
    <property type="protein sequence ID" value="EFQ54080.1"/>
    <property type="molecule type" value="Genomic_DNA"/>
</dbReference>
<dbReference type="Proteomes" id="UP000003070">
    <property type="component" value="Unassembled WGS sequence"/>
</dbReference>
<sequence>MPDRKEVMGMENRELEVRIKAKGVKKFCRQMDEMSESVKRLNRELEKASLLIEKLTDLKD</sequence>
<keyword evidence="1" id="KW-0175">Coiled coil</keyword>
<gene>
    <name evidence="2" type="ORF">HMPREF9265_1640</name>
</gene>
<proteinExistence type="predicted"/>
<evidence type="ECO:0000256" key="1">
    <source>
        <dbReference type="SAM" id="Coils"/>
    </source>
</evidence>